<evidence type="ECO:0000313" key="1">
    <source>
        <dbReference type="EMBL" id="TYK01069.1"/>
    </source>
</evidence>
<proteinExistence type="predicted"/>
<reference evidence="1 2" key="1">
    <citation type="submission" date="2019-08" db="EMBL/GenBank/DDBJ databases">
        <title>Draft genome sequences of two oriental melons (Cucumis melo L. var makuwa).</title>
        <authorList>
            <person name="Kwon S.-Y."/>
        </authorList>
    </citation>
    <scope>NUCLEOTIDE SEQUENCE [LARGE SCALE GENOMIC DNA]</scope>
    <source>
        <strain evidence="2">cv. Chang Bougi</strain>
        <tissue evidence="1">Leaf</tissue>
    </source>
</reference>
<name>A0A5D3BSK1_CUCMM</name>
<accession>A0A5D3BSK1</accession>
<comment type="caution">
    <text evidence="1">The sequence shown here is derived from an EMBL/GenBank/DDBJ whole genome shotgun (WGS) entry which is preliminary data.</text>
</comment>
<sequence length="208" mass="23262">MGSVSGIPRCSTAFGSAAFWMGEFEIAWVVRKGRGKLGFCGEGKGKKRKLYVLDEALPDKEPEAGATKAQKDAYSKHYSECIDVTCLMLACKNSELQKQFEEMDAFTNIGQLMAMFQELGLEINRELAIDLVVQSLLNTFNQFVMSYNMHKKEKSLNKLHGMLKTAELNIKSTSEDLMVRKGKNPKKREQYQGTGKGKATVKASKLML</sequence>
<gene>
    <name evidence="1" type="ORF">E5676_scaffold264G00830</name>
</gene>
<dbReference type="AlphaFoldDB" id="A0A5D3BSK1"/>
<dbReference type="Proteomes" id="UP000321947">
    <property type="component" value="Unassembled WGS sequence"/>
</dbReference>
<organism evidence="1 2">
    <name type="scientific">Cucumis melo var. makuwa</name>
    <name type="common">Oriental melon</name>
    <dbReference type="NCBI Taxonomy" id="1194695"/>
    <lineage>
        <taxon>Eukaryota</taxon>
        <taxon>Viridiplantae</taxon>
        <taxon>Streptophyta</taxon>
        <taxon>Embryophyta</taxon>
        <taxon>Tracheophyta</taxon>
        <taxon>Spermatophyta</taxon>
        <taxon>Magnoliopsida</taxon>
        <taxon>eudicotyledons</taxon>
        <taxon>Gunneridae</taxon>
        <taxon>Pentapetalae</taxon>
        <taxon>rosids</taxon>
        <taxon>fabids</taxon>
        <taxon>Cucurbitales</taxon>
        <taxon>Cucurbitaceae</taxon>
        <taxon>Benincaseae</taxon>
        <taxon>Cucumis</taxon>
    </lineage>
</organism>
<protein>
    <submittedName>
        <fullName evidence="1">Retrovirus-related Pol polyprotein from transposon TNT 1-94</fullName>
    </submittedName>
</protein>
<dbReference type="EMBL" id="SSTD01016369">
    <property type="protein sequence ID" value="TYK01069.1"/>
    <property type="molecule type" value="Genomic_DNA"/>
</dbReference>
<evidence type="ECO:0000313" key="2">
    <source>
        <dbReference type="Proteomes" id="UP000321947"/>
    </source>
</evidence>